<evidence type="ECO:0000256" key="1">
    <source>
        <dbReference type="SAM" id="MobiDB-lite"/>
    </source>
</evidence>
<evidence type="ECO:0000313" key="2">
    <source>
        <dbReference type="EMBL" id="KAJ1151012.1"/>
    </source>
</evidence>
<organism evidence="2 3">
    <name type="scientific">Pleurodeles waltl</name>
    <name type="common">Iberian ribbed newt</name>
    <dbReference type="NCBI Taxonomy" id="8319"/>
    <lineage>
        <taxon>Eukaryota</taxon>
        <taxon>Metazoa</taxon>
        <taxon>Chordata</taxon>
        <taxon>Craniata</taxon>
        <taxon>Vertebrata</taxon>
        <taxon>Euteleostomi</taxon>
        <taxon>Amphibia</taxon>
        <taxon>Batrachia</taxon>
        <taxon>Caudata</taxon>
        <taxon>Salamandroidea</taxon>
        <taxon>Salamandridae</taxon>
        <taxon>Pleurodelinae</taxon>
        <taxon>Pleurodeles</taxon>
    </lineage>
</organism>
<accession>A0AAV7RGV5</accession>
<name>A0AAV7RGV5_PLEWA</name>
<dbReference type="AlphaFoldDB" id="A0AAV7RGV5"/>
<protein>
    <submittedName>
        <fullName evidence="2">Uncharacterized protein</fullName>
    </submittedName>
</protein>
<sequence>MLRGAQTPHNNIRVARRARRGPRPNSGPLASPHPNNSVRPEKRASAGSATSDTGRGFPRGPAGRRRGFP</sequence>
<dbReference type="Proteomes" id="UP001066276">
    <property type="component" value="Chromosome 5"/>
</dbReference>
<feature type="region of interest" description="Disordered" evidence="1">
    <location>
        <begin position="1"/>
        <end position="69"/>
    </location>
</feature>
<reference evidence="2" key="1">
    <citation type="journal article" date="2022" name="bioRxiv">
        <title>Sequencing and chromosome-scale assembly of the giantPleurodeles waltlgenome.</title>
        <authorList>
            <person name="Brown T."/>
            <person name="Elewa A."/>
            <person name="Iarovenko S."/>
            <person name="Subramanian E."/>
            <person name="Araus A.J."/>
            <person name="Petzold A."/>
            <person name="Susuki M."/>
            <person name="Suzuki K.-i.T."/>
            <person name="Hayashi T."/>
            <person name="Toyoda A."/>
            <person name="Oliveira C."/>
            <person name="Osipova E."/>
            <person name="Leigh N.D."/>
            <person name="Simon A."/>
            <person name="Yun M.H."/>
        </authorList>
    </citation>
    <scope>NUCLEOTIDE SEQUENCE</scope>
    <source>
        <strain evidence="2">20211129_DDA</strain>
        <tissue evidence="2">Liver</tissue>
    </source>
</reference>
<gene>
    <name evidence="2" type="ORF">NDU88_003799</name>
</gene>
<proteinExistence type="predicted"/>
<dbReference type="EMBL" id="JANPWB010000009">
    <property type="protein sequence ID" value="KAJ1151012.1"/>
    <property type="molecule type" value="Genomic_DNA"/>
</dbReference>
<comment type="caution">
    <text evidence="2">The sequence shown here is derived from an EMBL/GenBank/DDBJ whole genome shotgun (WGS) entry which is preliminary data.</text>
</comment>
<evidence type="ECO:0000313" key="3">
    <source>
        <dbReference type="Proteomes" id="UP001066276"/>
    </source>
</evidence>
<keyword evidence="3" id="KW-1185">Reference proteome</keyword>